<organism evidence="3 4">
    <name type="scientific">Roseiconus lacunae</name>
    <dbReference type="NCBI Taxonomy" id="2605694"/>
    <lineage>
        <taxon>Bacteria</taxon>
        <taxon>Pseudomonadati</taxon>
        <taxon>Planctomycetota</taxon>
        <taxon>Planctomycetia</taxon>
        <taxon>Pirellulales</taxon>
        <taxon>Pirellulaceae</taxon>
        <taxon>Roseiconus</taxon>
    </lineage>
</organism>
<evidence type="ECO:0000256" key="2">
    <source>
        <dbReference type="SAM" id="Phobius"/>
    </source>
</evidence>
<feature type="region of interest" description="Disordered" evidence="1">
    <location>
        <begin position="1115"/>
        <end position="1157"/>
    </location>
</feature>
<reference evidence="3 4" key="1">
    <citation type="submission" date="2023-06" db="EMBL/GenBank/DDBJ databases">
        <title>Roseiconus lacunae JC819 isolated from Gulf of Mannar region, Tamil Nadu.</title>
        <authorList>
            <person name="Pk S."/>
            <person name="Ch S."/>
            <person name="Ch V.R."/>
        </authorList>
    </citation>
    <scope>NUCLEOTIDE SEQUENCE [LARGE SCALE GENOMIC DNA]</scope>
    <source>
        <strain evidence="3 4">JC819</strain>
    </source>
</reference>
<keyword evidence="2" id="KW-0812">Transmembrane</keyword>
<feature type="transmembrane region" description="Helical" evidence="2">
    <location>
        <begin position="25"/>
        <end position="47"/>
    </location>
</feature>
<feature type="region of interest" description="Disordered" evidence="1">
    <location>
        <begin position="1569"/>
        <end position="1589"/>
    </location>
</feature>
<feature type="region of interest" description="Disordered" evidence="1">
    <location>
        <begin position="1286"/>
        <end position="1328"/>
    </location>
</feature>
<gene>
    <name evidence="3" type="ORF">QTN89_14010</name>
</gene>
<keyword evidence="4" id="KW-1185">Reference proteome</keyword>
<protein>
    <submittedName>
        <fullName evidence="3">Uncharacterized protein</fullName>
    </submittedName>
</protein>
<evidence type="ECO:0000313" key="3">
    <source>
        <dbReference type="EMBL" id="MDM4016555.1"/>
    </source>
</evidence>
<keyword evidence="2" id="KW-1133">Transmembrane helix</keyword>
<accession>A0ABT7PJ99</accession>
<dbReference type="EMBL" id="JASZZN010000009">
    <property type="protein sequence ID" value="MDM4016555.1"/>
    <property type="molecule type" value="Genomic_DNA"/>
</dbReference>
<comment type="caution">
    <text evidence="3">The sequence shown here is derived from an EMBL/GenBank/DDBJ whole genome shotgun (WGS) entry which is preliminary data.</text>
</comment>
<evidence type="ECO:0000313" key="4">
    <source>
        <dbReference type="Proteomes" id="UP001239462"/>
    </source>
</evidence>
<proteinExistence type="predicted"/>
<name>A0ABT7PJ99_9BACT</name>
<sequence length="2604" mass="284989">MGSNESNDRRCDGLTGHSPRHPNGVVLLIVLGMLSLFTVLIVSFVVFSSQVAESSAASQERRLSEILPDPPIENAVNQLILGTDDSKSAAFGASLMEDFYGSDGRLMRVAHRRRNSAGIPAPYNNKVVPRESGGQYKVARGQLLLPLNAASEPQTTLFKFPTNMAYWHFDGQPDNAPSNAPPPWMGTAFEEHIDLYPHLDDSLAGRVLTFDEGPLKNYSFRVIRSFGRENGTSDSGSSAAGVTNLAEYALGGNVVIDLAEMGTEEIEINGVIERLYDVAAASPNLLLYSPGDDDAPGVAGVDDDGINGVDDAGELGYPLSDDVGYPFVLNGGVFNGRGLNPEGVTGVDRRGTSLDGNAEIEFTLNSRLTGFSYQGGSLAPEMDEAWDAADWENMFLAWQPSDHRRPIRNTGNNIYSSLDGDRLNRQLGQHIIPSFHRPAVINYLMNAPIWLPGETRDPTDGAYVEERFANIRQRAISGSPQANDGVRLVHLINRIRRATLRPLNFSHEYAGTILGPVQGVDLNGDGVPFDGTPGFTGSNAVPILNQTIDVSAVSSNLLQVVNNVEALATWLVNGPWDVDNDGDGLPDSVWVDFNLPSIPGPDGRLLKPMTAFLVEDLDGKINVNYAGSYNQIYQDRFHTPTVAGALNVYDNAAEYDEVKLALDVFGHGGGVGPAEIDFSHLFTPDAPSGTSYLGPLSTTQTTNVTTAGTLRLDNLLFTRYGNLMNARYGGTIFDYARSYPYPTPTFQIPTSTAAFPQSIYPYAITSEADRRYSAVGSQPARAENARFLKYPGVGNRYYPSEEADKLARIPFPSRLYDHAATAVAGRPVDLSGTEIVYKDPNGSHRFNRPYSGADIANHPYEFGATEIRGDDQPFSPAEYVDFLKGGPLGGRLAQLLSDAADRNEALDRLITTESRSVDSPEVPGLPSLLHLIAERFERHATATGGTEPDDRVQATLLNRMLAVELRKGSKLNLNRQIGNNRTETVATNHVPNIVVAGLYDESAETSSQLQMDGSGGWEAKTANNRLAPEAAFPQLDVDTNANLTTGTISVGSQGNLTAQATANAHYGPTNLHPITTNVNAASPILNNAPYTNTGLRTYDNIADFDGVDLDGDGFMTPWNPRNSPWDPSAPPTGNPAPDAGLSPGNAEGTDVNGDGEADAVATGSELLARHLYCLMYALLAADIDSSGELVPNYPYPGQLGTAPVEVKNRYVARQLAQWAVNAVDYRDVDTKFTRLRYDWNPFDQNGFNLAIAANNEVWGVERPEAQLSEAFAMHDKRLKRNLPELLDTTTAPPTSEDGDGNAANNELPSDDEATDTSSYPADSDMDQFRMPQGSAFVEIQALAPPVSGSGGAQPSLPGELYSSNRLDLGRIVGTGNNQSPVWRLAVGENHGGDRFKSSRWMFDADRLEELHASGEGSGAYLGMNLDWNTAADVTTAREEWQGSTWSSPPTVPTWYSADIRNSRRIMADPLRTEHVTLGDTDFNPTNEASNPTRLRLTRFVWFAALSPSANPNLRLLTDARSGMRHNNVFFQRRQPIHNPPGSATGNPENSGLLLRPGQYAVVAPRSRTYFGQRKKPTNNDADPQPAATDFTYDPSYQKIDFGLVGASSLFGVEYYGSANNTDLLAPIYSDGTGTNSHVGDVLPIICESVYPDELPASYYTPATTPLRTAWADYQTNVRGPDPDLRVDMGFNISAPLPGPNFYPAPTHQVNPDPDPVSNEVYPVDSYSDAYHNPPPATPASFFPDTPFDHIAGRPLEDNSYTFDLPSGEVNVQWNAIGTHQEAATVFLQRLADPTTPWHPTNNPYITVDFLPMDLTTFNGEQDVRENVDRKIGLDGMGNPDTRVELIDNRSTWDRTTYIGNPNVNNGFVPELQLDTRRKMPDLIKDRGMSQIVDVGVIGTPADSREVIAHRSKLTMTTNDLRPSVPTRMTPPVGAAADYMPFELGAMWTNGTEDTPGVPDTRYRDRTGNILAFDNDALNFRQTIGFINREYGAPVQSNFQRASVFEADFVYFNTIPWMNREYRSPMDLLNVPAVSRTRLLATFGPQTELQDNARREITTDALESIEAIAGSPTVRDTHLLGFVTGNGSIRTDDDQTDAFGTAQTRPDVGIAIDDDADFEDLTGGRAGFEQIFDYVDVGPVWFDSQRWLDPEKVEFRQDRNLAAQNTLLGQRQRMFNRSVETLQPPNNYIGLHRTPGKINLNTTPDYIRKGPNFASSATAAVRSQQFLDGVDDPADTSANPRQVLEDPTNPQALASNVQQLLWNPHNLSVRGDGLSPQYVASQLFGNGSVYRSLAWGHSGFYELDDTRGSPSVLGQNNRYFESTDTYFGRGFKGYIESRRGYSTTRPYPASVPVPTISVPNPELDYAYPTRFAGVFAPAQASATPSVQRFMRQLGHDTAATAGYPRRTHDMGLLRPHPDFDLRTLTSDQITDIQNATDTRFSLEVEENTTMLTINNPSNTNQLPLLTNGNETETRPAGGPTFPAALQPITDLRMPIVNTGLFERPQAELHMNRRAKDRDSYFRHQHAARMAGMTTHHSNVFLVRMTVGYFVVDPQTGAPTQEYVTDTGEPKRTKATYVIDRTVPIGFLRGKNMNAAKTILYSEIEE</sequence>
<dbReference type="Proteomes" id="UP001239462">
    <property type="component" value="Unassembled WGS sequence"/>
</dbReference>
<dbReference type="RefSeq" id="WP_289164201.1">
    <property type="nucleotide sequence ID" value="NZ_JASZZN010000009.1"/>
</dbReference>
<keyword evidence="2" id="KW-0472">Membrane</keyword>
<feature type="region of interest" description="Disordered" evidence="1">
    <location>
        <begin position="1533"/>
        <end position="1553"/>
    </location>
</feature>
<evidence type="ECO:0000256" key="1">
    <source>
        <dbReference type="SAM" id="MobiDB-lite"/>
    </source>
</evidence>